<dbReference type="InParanoid" id="A2EBB3"/>
<gene>
    <name evidence="1" type="ORF">TVAG_329450</name>
</gene>
<proteinExistence type="predicted"/>
<evidence type="ECO:0000313" key="2">
    <source>
        <dbReference type="Proteomes" id="UP000001542"/>
    </source>
</evidence>
<dbReference type="VEuPathDB" id="TrichDB:TVAGG3_0309570"/>
<accession>A2EBB3</accession>
<dbReference type="AlphaFoldDB" id="A2EBB3"/>
<reference evidence="1" key="2">
    <citation type="journal article" date="2007" name="Science">
        <title>Draft genome sequence of the sexually transmitted pathogen Trichomonas vaginalis.</title>
        <authorList>
            <person name="Carlton J.M."/>
            <person name="Hirt R.P."/>
            <person name="Silva J.C."/>
            <person name="Delcher A.L."/>
            <person name="Schatz M."/>
            <person name="Zhao Q."/>
            <person name="Wortman J.R."/>
            <person name="Bidwell S.L."/>
            <person name="Alsmark U.C.M."/>
            <person name="Besteiro S."/>
            <person name="Sicheritz-Ponten T."/>
            <person name="Noel C.J."/>
            <person name="Dacks J.B."/>
            <person name="Foster P.G."/>
            <person name="Simillion C."/>
            <person name="Van de Peer Y."/>
            <person name="Miranda-Saavedra D."/>
            <person name="Barton G.J."/>
            <person name="Westrop G.D."/>
            <person name="Mueller S."/>
            <person name="Dessi D."/>
            <person name="Fiori P.L."/>
            <person name="Ren Q."/>
            <person name="Paulsen I."/>
            <person name="Zhang H."/>
            <person name="Bastida-Corcuera F.D."/>
            <person name="Simoes-Barbosa A."/>
            <person name="Brown M.T."/>
            <person name="Hayes R.D."/>
            <person name="Mukherjee M."/>
            <person name="Okumura C.Y."/>
            <person name="Schneider R."/>
            <person name="Smith A.J."/>
            <person name="Vanacova S."/>
            <person name="Villalvazo M."/>
            <person name="Haas B.J."/>
            <person name="Pertea M."/>
            <person name="Feldblyum T.V."/>
            <person name="Utterback T.R."/>
            <person name="Shu C.L."/>
            <person name="Osoegawa K."/>
            <person name="de Jong P.J."/>
            <person name="Hrdy I."/>
            <person name="Horvathova L."/>
            <person name="Zubacova Z."/>
            <person name="Dolezal P."/>
            <person name="Malik S.B."/>
            <person name="Logsdon J.M. Jr."/>
            <person name="Henze K."/>
            <person name="Gupta A."/>
            <person name="Wang C.C."/>
            <person name="Dunne R.L."/>
            <person name="Upcroft J.A."/>
            <person name="Upcroft P."/>
            <person name="White O."/>
            <person name="Salzberg S.L."/>
            <person name="Tang P."/>
            <person name="Chiu C.-H."/>
            <person name="Lee Y.-S."/>
            <person name="Embley T.M."/>
            <person name="Coombs G.H."/>
            <person name="Mottram J.C."/>
            <person name="Tachezy J."/>
            <person name="Fraser-Liggett C.M."/>
            <person name="Johnson P.J."/>
        </authorList>
    </citation>
    <scope>NUCLEOTIDE SEQUENCE [LARGE SCALE GENOMIC DNA]</scope>
    <source>
        <strain evidence="1">G3</strain>
    </source>
</reference>
<dbReference type="VEuPathDB" id="TrichDB:TVAG_329450"/>
<organism evidence="1 2">
    <name type="scientific">Trichomonas vaginalis (strain ATCC PRA-98 / G3)</name>
    <dbReference type="NCBI Taxonomy" id="412133"/>
    <lineage>
        <taxon>Eukaryota</taxon>
        <taxon>Metamonada</taxon>
        <taxon>Parabasalia</taxon>
        <taxon>Trichomonadida</taxon>
        <taxon>Trichomonadidae</taxon>
        <taxon>Trichomonas</taxon>
    </lineage>
</organism>
<dbReference type="Proteomes" id="UP000001542">
    <property type="component" value="Unassembled WGS sequence"/>
</dbReference>
<sequence length="603" mass="68853">MIEDENDIAYSTAIRSYYVFVYCPKPQSITLTYRQLENTTIYTQNLLENRIQLFNVVSETPLNGSVFQINVSVNHLLSHTHGQQINIRFDNNQTILYDASHYTGNKASNMLYYILPVLCTVSPQPVQHFQVCMTVLQEYSAYTSELAKYLNSSSLHLIKFLGQFENEESPSLIVGLFIISRLLKEVDVPYKVSKYLTTRLRNYLDHVYSDVIFTESYNLPTSYHHMVKSLYDFIKRSCGSAFAGFLIWSFCSPIIDIDTVSFLSPVSDIIADTDLRLANSDLINYLLKRCSKGQPVILTALFSSISPISTIKCRSKILKLSQQFTELDYKSVDVEQIAAILSHRLRLASIDYSSQNFFITIKPILDHFSNFPSLFNSIDHWMPFRHLPNFAIEFDIPREMVFDLAITGIENEENVSNLYISTLGNVLVLIEGEKWLLLFEEFFKRVKSIAFDIGLQLREQCQKTIWKAMSANSEEFSEITNRVFGPDVCALYAGYFSASAFLENDTISEALRQCLVSQLPNIDLSPRAIGKDYVNIVAIMRCEWALTVDPVSMKKIAKAALKLVRSIKKRVETISSTGIRRLACLEKCADHIIETLNMTFPHV</sequence>
<dbReference type="SMR" id="A2EBB3"/>
<keyword evidence="2" id="KW-1185">Reference proteome</keyword>
<evidence type="ECO:0000313" key="1">
    <source>
        <dbReference type="EMBL" id="EAY10058.1"/>
    </source>
</evidence>
<dbReference type="KEGG" id="tva:4767989"/>
<dbReference type="RefSeq" id="XP_001322281.1">
    <property type="nucleotide sequence ID" value="XM_001322246.1"/>
</dbReference>
<dbReference type="EMBL" id="DS113345">
    <property type="protein sequence ID" value="EAY10058.1"/>
    <property type="molecule type" value="Genomic_DNA"/>
</dbReference>
<name>A2EBB3_TRIV3</name>
<reference evidence="1" key="1">
    <citation type="submission" date="2006-10" db="EMBL/GenBank/DDBJ databases">
        <authorList>
            <person name="Amadeo P."/>
            <person name="Zhao Q."/>
            <person name="Wortman J."/>
            <person name="Fraser-Liggett C."/>
            <person name="Carlton J."/>
        </authorList>
    </citation>
    <scope>NUCLEOTIDE SEQUENCE</scope>
    <source>
        <strain evidence="1">G3</strain>
    </source>
</reference>
<protein>
    <submittedName>
        <fullName evidence="1">Uncharacterized protein</fullName>
    </submittedName>
</protein>